<gene>
    <name evidence="2" type="ORF">Tci_905306</name>
</gene>
<accession>A0A699VDQ2</accession>
<sequence>MDILLQRILDEDYEHSHDDHQKAVEALQKSVLRDIKDHFGAEEAEKQAKKKRKQDSPKTPPGSPPSPPPPPPPQFAAWTTTDVRSKPVVAPIPEDLHMDEYMTADDQTCSSSDEDVGAAHIPTVNLNQSWWKP</sequence>
<feature type="non-terminal residue" evidence="2">
    <location>
        <position position="133"/>
    </location>
</feature>
<dbReference type="AlphaFoldDB" id="A0A699VDQ2"/>
<organism evidence="2">
    <name type="scientific">Tanacetum cinerariifolium</name>
    <name type="common">Dalmatian daisy</name>
    <name type="synonym">Chrysanthemum cinerariifolium</name>
    <dbReference type="NCBI Taxonomy" id="118510"/>
    <lineage>
        <taxon>Eukaryota</taxon>
        <taxon>Viridiplantae</taxon>
        <taxon>Streptophyta</taxon>
        <taxon>Embryophyta</taxon>
        <taxon>Tracheophyta</taxon>
        <taxon>Spermatophyta</taxon>
        <taxon>Magnoliopsida</taxon>
        <taxon>eudicotyledons</taxon>
        <taxon>Gunneridae</taxon>
        <taxon>Pentapetalae</taxon>
        <taxon>asterids</taxon>
        <taxon>campanulids</taxon>
        <taxon>Asterales</taxon>
        <taxon>Asteraceae</taxon>
        <taxon>Asteroideae</taxon>
        <taxon>Anthemideae</taxon>
        <taxon>Anthemidinae</taxon>
        <taxon>Tanacetum</taxon>
    </lineage>
</organism>
<reference evidence="2" key="1">
    <citation type="journal article" date="2019" name="Sci. Rep.">
        <title>Draft genome of Tanacetum cinerariifolium, the natural source of mosquito coil.</title>
        <authorList>
            <person name="Yamashiro T."/>
            <person name="Shiraishi A."/>
            <person name="Satake H."/>
            <person name="Nakayama K."/>
        </authorList>
    </citation>
    <scope>NUCLEOTIDE SEQUENCE</scope>
</reference>
<feature type="compositionally biased region" description="Pro residues" evidence="1">
    <location>
        <begin position="58"/>
        <end position="74"/>
    </location>
</feature>
<feature type="region of interest" description="Disordered" evidence="1">
    <location>
        <begin position="37"/>
        <end position="86"/>
    </location>
</feature>
<comment type="caution">
    <text evidence="2">The sequence shown here is derived from an EMBL/GenBank/DDBJ whole genome shotgun (WGS) entry which is preliminary data.</text>
</comment>
<dbReference type="EMBL" id="BKCJ011434172">
    <property type="protein sequence ID" value="GFD33337.1"/>
    <property type="molecule type" value="Genomic_DNA"/>
</dbReference>
<evidence type="ECO:0000313" key="2">
    <source>
        <dbReference type="EMBL" id="GFD33337.1"/>
    </source>
</evidence>
<proteinExistence type="predicted"/>
<feature type="compositionally biased region" description="Basic and acidic residues" evidence="1">
    <location>
        <begin position="37"/>
        <end position="47"/>
    </location>
</feature>
<name>A0A699VDQ2_TANCI</name>
<evidence type="ECO:0000256" key="1">
    <source>
        <dbReference type="SAM" id="MobiDB-lite"/>
    </source>
</evidence>
<protein>
    <submittedName>
        <fullName evidence="2">Uncharacterized protein</fullName>
    </submittedName>
</protein>